<gene>
    <name evidence="4" type="ORF">DFR68_108236</name>
</gene>
<dbReference type="OrthoDB" id="4571617at2"/>
<proteinExistence type="inferred from homology"/>
<sequence length="389" mass="37069">MVAGITGAIWGLRPAEVNCATLHSGAHAVPIVAASTAWGGLSAAWAEAGATVARVMAELGIGMEGINGVAALSKLTGFLGWAGQQTTMAATMSAKTAANATAYGVAALVMPSPPEIGATNAAVAAAHTPPGIVSGSFAAAEAARVAMDTRAALVMETYEAATTALVTTPGEFLTPPPVAAGAGSAQGGESATMQATPSDPLQATIAAAQGLASNPSVVSAATQAAQSAASMAGTGVTTAGNVAGTAISSAFNGSTGVPSFAGPMMASVGAVGGTAAATRAVSFSGGSVGIGSNAGSLKLPDGWGAGAAIGGGPAATTATAEATAASQAGAPPARTNNAMGNPLLGNQAHNDEEEDERSGNDYLRGEHFAEGGVIAPGVIGADASAESTR</sequence>
<feature type="compositionally biased region" description="Basic and acidic residues" evidence="2">
    <location>
        <begin position="357"/>
        <end position="367"/>
    </location>
</feature>
<feature type="compositionally biased region" description="Low complexity" evidence="2">
    <location>
        <begin position="179"/>
        <end position="191"/>
    </location>
</feature>
<dbReference type="InterPro" id="IPR000030">
    <property type="entry name" value="PPE_dom"/>
</dbReference>
<feature type="region of interest" description="Disordered" evidence="2">
    <location>
        <begin position="177"/>
        <end position="196"/>
    </location>
</feature>
<dbReference type="AlphaFoldDB" id="A0A370H2V2"/>
<reference evidence="4 5" key="1">
    <citation type="submission" date="2018-07" db="EMBL/GenBank/DDBJ databases">
        <title>Genomic Encyclopedia of Type Strains, Phase IV (KMG-IV): sequencing the most valuable type-strain genomes for metagenomic binning, comparative biology and taxonomic classification.</title>
        <authorList>
            <person name="Goeker M."/>
        </authorList>
    </citation>
    <scope>NUCLEOTIDE SEQUENCE [LARGE SCALE GENOMIC DNA]</scope>
    <source>
        <strain evidence="4 5">DSM 44952</strain>
    </source>
</reference>
<evidence type="ECO:0000256" key="1">
    <source>
        <dbReference type="ARBA" id="ARBA00010652"/>
    </source>
</evidence>
<dbReference type="Gene3D" id="1.20.1260.20">
    <property type="entry name" value="PPE superfamily"/>
    <property type="match status" value="1"/>
</dbReference>
<dbReference type="InterPro" id="IPR038332">
    <property type="entry name" value="PPE_sf"/>
</dbReference>
<dbReference type="EMBL" id="QQAZ01000008">
    <property type="protein sequence ID" value="RDI48403.1"/>
    <property type="molecule type" value="Genomic_DNA"/>
</dbReference>
<dbReference type="Pfam" id="PF00823">
    <property type="entry name" value="PPE"/>
    <property type="match status" value="1"/>
</dbReference>
<comment type="caution">
    <text evidence="4">The sequence shown here is derived from an EMBL/GenBank/DDBJ whole genome shotgun (WGS) entry which is preliminary data.</text>
</comment>
<dbReference type="Proteomes" id="UP000255355">
    <property type="component" value="Unassembled WGS sequence"/>
</dbReference>
<keyword evidence="5" id="KW-1185">Reference proteome</keyword>
<feature type="region of interest" description="Disordered" evidence="2">
    <location>
        <begin position="319"/>
        <end position="367"/>
    </location>
</feature>
<organism evidence="4 5">
    <name type="scientific">Nocardia mexicana</name>
    <dbReference type="NCBI Taxonomy" id="279262"/>
    <lineage>
        <taxon>Bacteria</taxon>
        <taxon>Bacillati</taxon>
        <taxon>Actinomycetota</taxon>
        <taxon>Actinomycetes</taxon>
        <taxon>Mycobacteriales</taxon>
        <taxon>Nocardiaceae</taxon>
        <taxon>Nocardia</taxon>
    </lineage>
</organism>
<feature type="domain" description="PPE" evidence="3">
    <location>
        <begin position="10"/>
        <end position="167"/>
    </location>
</feature>
<feature type="compositionally biased region" description="Low complexity" evidence="2">
    <location>
        <begin position="319"/>
        <end position="333"/>
    </location>
</feature>
<dbReference type="STRING" id="1210089.GCA_001613165_07022"/>
<name>A0A370H2V2_9NOCA</name>
<evidence type="ECO:0000313" key="5">
    <source>
        <dbReference type="Proteomes" id="UP000255355"/>
    </source>
</evidence>
<dbReference type="RefSeq" id="WP_068030044.1">
    <property type="nucleotide sequence ID" value="NZ_QQAZ01000008.1"/>
</dbReference>
<evidence type="ECO:0000256" key="2">
    <source>
        <dbReference type="SAM" id="MobiDB-lite"/>
    </source>
</evidence>
<protein>
    <submittedName>
        <fullName evidence="4">PPE family protein</fullName>
    </submittedName>
</protein>
<dbReference type="SUPFAM" id="SSF140459">
    <property type="entry name" value="PE/PPE dimer-like"/>
    <property type="match status" value="1"/>
</dbReference>
<evidence type="ECO:0000313" key="4">
    <source>
        <dbReference type="EMBL" id="RDI48403.1"/>
    </source>
</evidence>
<evidence type="ECO:0000259" key="3">
    <source>
        <dbReference type="Pfam" id="PF00823"/>
    </source>
</evidence>
<comment type="similarity">
    <text evidence="1">Belongs to the mycobacterial PPE family.</text>
</comment>
<accession>A0A370H2V2</accession>